<keyword evidence="4" id="KW-0805">Transcription regulation</keyword>
<dbReference type="SUPFAM" id="SSF52172">
    <property type="entry name" value="CheY-like"/>
    <property type="match status" value="1"/>
</dbReference>
<feature type="domain" description="Response regulatory" evidence="10">
    <location>
        <begin position="3"/>
        <end position="116"/>
    </location>
</feature>
<evidence type="ECO:0000256" key="7">
    <source>
        <dbReference type="ARBA" id="ARBA00024867"/>
    </source>
</evidence>
<dbReference type="AlphaFoldDB" id="A0A1G9W3U3"/>
<feature type="modified residue" description="4-aspartylphosphate" evidence="8">
    <location>
        <position position="52"/>
    </location>
</feature>
<dbReference type="InterPro" id="IPR016032">
    <property type="entry name" value="Sig_transdc_resp-reg_C-effctor"/>
</dbReference>
<gene>
    <name evidence="12" type="ORF">SAMN05192585_10528</name>
</gene>
<dbReference type="GO" id="GO:0032993">
    <property type="term" value="C:protein-DNA complex"/>
    <property type="evidence" value="ECO:0007669"/>
    <property type="project" value="TreeGrafter"/>
</dbReference>
<dbReference type="Proteomes" id="UP000199182">
    <property type="component" value="Unassembled WGS sequence"/>
</dbReference>
<evidence type="ECO:0000259" key="10">
    <source>
        <dbReference type="PROSITE" id="PS50110"/>
    </source>
</evidence>
<dbReference type="Gene3D" id="1.10.10.10">
    <property type="entry name" value="Winged helix-like DNA-binding domain superfamily/Winged helix DNA-binding domain"/>
    <property type="match status" value="1"/>
</dbReference>
<dbReference type="InterPro" id="IPR011006">
    <property type="entry name" value="CheY-like_superfamily"/>
</dbReference>
<sequence>MYNILVCDDERDIVSALKIYLSAEGYNPVAAGNGREALRILENTEIHLILMDIMMPELDGIAATARLRESSNIPVILLTAKSEDTDKVLGLNIGADDYITKPFNPVELLARVKAQLRRYTHLGGMVKSEDVLCVGGIRLNDREKLVTLDDEPVTLTPTEYEILKFLMGTPGQVFSSAQIYQRVWNDSAYKAEGAVAVHIRHLREKLEINPAEPRYLKVVWGQGYKLERNPK</sequence>
<evidence type="ECO:0000259" key="11">
    <source>
        <dbReference type="PROSITE" id="PS51755"/>
    </source>
</evidence>
<protein>
    <recommendedName>
        <fullName evidence="1">Stage 0 sporulation protein A homolog</fullName>
    </recommendedName>
</protein>
<dbReference type="GO" id="GO:0006355">
    <property type="term" value="P:regulation of DNA-templated transcription"/>
    <property type="evidence" value="ECO:0007669"/>
    <property type="project" value="InterPro"/>
</dbReference>
<comment type="function">
    <text evidence="7">May play the central regulatory role in sporulation. It may be an element of the effector pathway responsible for the activation of sporulation genes in response to nutritional stress. Spo0A may act in concert with spo0H (a sigma factor) to control the expression of some genes that are critical to the sporulation process.</text>
</comment>
<evidence type="ECO:0000313" key="13">
    <source>
        <dbReference type="Proteomes" id="UP000199182"/>
    </source>
</evidence>
<dbReference type="InterPro" id="IPR036388">
    <property type="entry name" value="WH-like_DNA-bd_sf"/>
</dbReference>
<dbReference type="Gene3D" id="6.10.250.690">
    <property type="match status" value="1"/>
</dbReference>
<evidence type="ECO:0000256" key="6">
    <source>
        <dbReference type="ARBA" id="ARBA00023163"/>
    </source>
</evidence>
<keyword evidence="2 8" id="KW-0597">Phosphoprotein</keyword>
<feature type="domain" description="OmpR/PhoB-type" evidence="11">
    <location>
        <begin position="129"/>
        <end position="228"/>
    </location>
</feature>
<dbReference type="FunFam" id="3.40.50.2300:FF:000001">
    <property type="entry name" value="DNA-binding response regulator PhoB"/>
    <property type="match status" value="1"/>
</dbReference>
<dbReference type="Pfam" id="PF00072">
    <property type="entry name" value="Response_reg"/>
    <property type="match status" value="1"/>
</dbReference>
<evidence type="ECO:0000256" key="3">
    <source>
        <dbReference type="ARBA" id="ARBA00023012"/>
    </source>
</evidence>
<dbReference type="PANTHER" id="PTHR48111">
    <property type="entry name" value="REGULATOR OF RPOS"/>
    <property type="match status" value="1"/>
</dbReference>
<evidence type="ECO:0000256" key="4">
    <source>
        <dbReference type="ARBA" id="ARBA00023015"/>
    </source>
</evidence>
<feature type="DNA-binding region" description="OmpR/PhoB-type" evidence="9">
    <location>
        <begin position="129"/>
        <end position="228"/>
    </location>
</feature>
<dbReference type="RefSeq" id="WP_092638161.1">
    <property type="nucleotide sequence ID" value="NZ_FNID01000005.1"/>
</dbReference>
<dbReference type="CDD" id="cd00383">
    <property type="entry name" value="trans_reg_C"/>
    <property type="match status" value="1"/>
</dbReference>
<dbReference type="Pfam" id="PF00486">
    <property type="entry name" value="Trans_reg_C"/>
    <property type="match status" value="1"/>
</dbReference>
<evidence type="ECO:0000256" key="2">
    <source>
        <dbReference type="ARBA" id="ARBA00022553"/>
    </source>
</evidence>
<dbReference type="Gene3D" id="3.40.50.2300">
    <property type="match status" value="1"/>
</dbReference>
<keyword evidence="5 9" id="KW-0238">DNA-binding</keyword>
<dbReference type="OrthoDB" id="9790442at2"/>
<dbReference type="InterPro" id="IPR001867">
    <property type="entry name" value="OmpR/PhoB-type_DNA-bd"/>
</dbReference>
<evidence type="ECO:0000256" key="1">
    <source>
        <dbReference type="ARBA" id="ARBA00018672"/>
    </source>
</evidence>
<organism evidence="12 13">
    <name type="scientific">Acetanaerobacterium elongatum</name>
    <dbReference type="NCBI Taxonomy" id="258515"/>
    <lineage>
        <taxon>Bacteria</taxon>
        <taxon>Bacillati</taxon>
        <taxon>Bacillota</taxon>
        <taxon>Clostridia</taxon>
        <taxon>Eubacteriales</taxon>
        <taxon>Oscillospiraceae</taxon>
        <taxon>Acetanaerobacterium</taxon>
    </lineage>
</organism>
<keyword evidence="6" id="KW-0804">Transcription</keyword>
<dbReference type="SMART" id="SM00448">
    <property type="entry name" value="REC"/>
    <property type="match status" value="1"/>
</dbReference>
<keyword evidence="3" id="KW-0902">Two-component regulatory system</keyword>
<dbReference type="PANTHER" id="PTHR48111:SF2">
    <property type="entry name" value="RESPONSE REGULATOR SAER"/>
    <property type="match status" value="1"/>
</dbReference>
<dbReference type="GO" id="GO:0005829">
    <property type="term" value="C:cytosol"/>
    <property type="evidence" value="ECO:0007669"/>
    <property type="project" value="TreeGrafter"/>
</dbReference>
<dbReference type="FunFam" id="1.10.10.10:FF:000018">
    <property type="entry name" value="DNA-binding response regulator ResD"/>
    <property type="match status" value="1"/>
</dbReference>
<dbReference type="PROSITE" id="PS51755">
    <property type="entry name" value="OMPR_PHOB"/>
    <property type="match status" value="1"/>
</dbReference>
<reference evidence="12 13" key="1">
    <citation type="submission" date="2016-10" db="EMBL/GenBank/DDBJ databases">
        <authorList>
            <person name="de Groot N.N."/>
        </authorList>
    </citation>
    <scope>NUCLEOTIDE SEQUENCE [LARGE SCALE GENOMIC DNA]</scope>
    <source>
        <strain evidence="12 13">CGMCC 1.5012</strain>
    </source>
</reference>
<dbReference type="InterPro" id="IPR001789">
    <property type="entry name" value="Sig_transdc_resp-reg_receiver"/>
</dbReference>
<dbReference type="SUPFAM" id="SSF46894">
    <property type="entry name" value="C-terminal effector domain of the bipartite response regulators"/>
    <property type="match status" value="1"/>
</dbReference>
<dbReference type="SMART" id="SM00862">
    <property type="entry name" value="Trans_reg_C"/>
    <property type="match status" value="1"/>
</dbReference>
<evidence type="ECO:0000256" key="8">
    <source>
        <dbReference type="PROSITE-ProRule" id="PRU00169"/>
    </source>
</evidence>
<dbReference type="GO" id="GO:0000976">
    <property type="term" value="F:transcription cis-regulatory region binding"/>
    <property type="evidence" value="ECO:0007669"/>
    <property type="project" value="TreeGrafter"/>
</dbReference>
<evidence type="ECO:0000313" key="12">
    <source>
        <dbReference type="EMBL" id="SDM78851.1"/>
    </source>
</evidence>
<dbReference type="STRING" id="258515.SAMN05192585_10528"/>
<name>A0A1G9W3U3_9FIRM</name>
<proteinExistence type="predicted"/>
<evidence type="ECO:0000256" key="5">
    <source>
        <dbReference type="ARBA" id="ARBA00023125"/>
    </source>
</evidence>
<dbReference type="EMBL" id="FNID01000005">
    <property type="protein sequence ID" value="SDM78851.1"/>
    <property type="molecule type" value="Genomic_DNA"/>
</dbReference>
<dbReference type="PROSITE" id="PS50110">
    <property type="entry name" value="RESPONSE_REGULATORY"/>
    <property type="match status" value="1"/>
</dbReference>
<evidence type="ECO:0000256" key="9">
    <source>
        <dbReference type="PROSITE-ProRule" id="PRU01091"/>
    </source>
</evidence>
<dbReference type="GO" id="GO:0000156">
    <property type="term" value="F:phosphorelay response regulator activity"/>
    <property type="evidence" value="ECO:0007669"/>
    <property type="project" value="TreeGrafter"/>
</dbReference>
<accession>A0A1G9W3U3</accession>
<dbReference type="InterPro" id="IPR039420">
    <property type="entry name" value="WalR-like"/>
</dbReference>
<keyword evidence="13" id="KW-1185">Reference proteome</keyword>